<keyword evidence="2" id="KW-1185">Reference proteome</keyword>
<dbReference type="EMBL" id="CAJJDN010000127">
    <property type="protein sequence ID" value="CAD8120546.1"/>
    <property type="molecule type" value="Genomic_DNA"/>
</dbReference>
<dbReference type="Proteomes" id="UP000692954">
    <property type="component" value="Unassembled WGS sequence"/>
</dbReference>
<evidence type="ECO:0000313" key="2">
    <source>
        <dbReference type="Proteomes" id="UP000692954"/>
    </source>
</evidence>
<comment type="caution">
    <text evidence="1">The sequence shown here is derived from an EMBL/GenBank/DDBJ whole genome shotgun (WGS) entry which is preliminary data.</text>
</comment>
<organism evidence="1 2">
    <name type="scientific">Paramecium sonneborni</name>
    <dbReference type="NCBI Taxonomy" id="65129"/>
    <lineage>
        <taxon>Eukaryota</taxon>
        <taxon>Sar</taxon>
        <taxon>Alveolata</taxon>
        <taxon>Ciliophora</taxon>
        <taxon>Intramacronucleata</taxon>
        <taxon>Oligohymenophorea</taxon>
        <taxon>Peniculida</taxon>
        <taxon>Parameciidae</taxon>
        <taxon>Paramecium</taxon>
    </lineage>
</organism>
<protein>
    <submittedName>
        <fullName evidence="1">Uncharacterized protein</fullName>
    </submittedName>
</protein>
<name>A0A8S1QXC0_9CILI</name>
<gene>
    <name evidence="1" type="ORF">PSON_ATCC_30995.1.T1270002</name>
</gene>
<reference evidence="1" key="1">
    <citation type="submission" date="2021-01" db="EMBL/GenBank/DDBJ databases">
        <authorList>
            <consortium name="Genoscope - CEA"/>
            <person name="William W."/>
        </authorList>
    </citation>
    <scope>NUCLEOTIDE SEQUENCE</scope>
</reference>
<evidence type="ECO:0000313" key="1">
    <source>
        <dbReference type="EMBL" id="CAD8120546.1"/>
    </source>
</evidence>
<sequence length="187" mass="21983">MIKLLSFGLSKMNESVNKQSKIINIGCINQIQMNNKIKLFHVDGINQYQQLNIQNKIKSGLQYKKLKLIVKECDYALLTIIFSHFNLIKMNSFNKLFINTKHVTLDQDDNDGVVFFPQQYIKSKQLLVSKRNNINLIRKSENGEFKFEYSIKFGNINLFGQMNDIGDYLITWDNSSKEIQIWKYIEK</sequence>
<accession>A0A8S1QXC0</accession>
<dbReference type="AlphaFoldDB" id="A0A8S1QXC0"/>
<proteinExistence type="predicted"/>